<evidence type="ECO:0000313" key="6">
    <source>
        <dbReference type="Proteomes" id="UP000198521"/>
    </source>
</evidence>
<dbReference type="EMBL" id="FOAB01000007">
    <property type="protein sequence ID" value="SEL95502.1"/>
    <property type="molecule type" value="Genomic_DNA"/>
</dbReference>
<keyword evidence="1" id="KW-0805">Transcription regulation</keyword>
<protein>
    <submittedName>
        <fullName evidence="5">Transcriptional regulator, AraC family</fullName>
    </submittedName>
</protein>
<gene>
    <name evidence="5" type="ORF">SAMN04487910_3705</name>
</gene>
<evidence type="ECO:0000256" key="1">
    <source>
        <dbReference type="ARBA" id="ARBA00023015"/>
    </source>
</evidence>
<name>A0A1H7UEL2_AQUAM</name>
<proteinExistence type="predicted"/>
<keyword evidence="2" id="KW-0238">DNA-binding</keyword>
<dbReference type="PRINTS" id="PR00032">
    <property type="entry name" value="HTHARAC"/>
</dbReference>
<dbReference type="Proteomes" id="UP000198521">
    <property type="component" value="Unassembled WGS sequence"/>
</dbReference>
<dbReference type="InterPro" id="IPR020449">
    <property type="entry name" value="Tscrpt_reg_AraC-type_HTH"/>
</dbReference>
<dbReference type="InterPro" id="IPR009057">
    <property type="entry name" value="Homeodomain-like_sf"/>
</dbReference>
<dbReference type="SUPFAM" id="SSF46689">
    <property type="entry name" value="Homeodomain-like"/>
    <property type="match status" value="1"/>
</dbReference>
<accession>A0A1H7UEL2</accession>
<evidence type="ECO:0000256" key="3">
    <source>
        <dbReference type="ARBA" id="ARBA00023163"/>
    </source>
</evidence>
<evidence type="ECO:0000313" key="5">
    <source>
        <dbReference type="EMBL" id="SEL95502.1"/>
    </source>
</evidence>
<dbReference type="InterPro" id="IPR053142">
    <property type="entry name" value="PchR_regulatory_protein"/>
</dbReference>
<dbReference type="GO" id="GO:0043565">
    <property type="term" value="F:sequence-specific DNA binding"/>
    <property type="evidence" value="ECO:0007669"/>
    <property type="project" value="InterPro"/>
</dbReference>
<dbReference type="GO" id="GO:0003700">
    <property type="term" value="F:DNA-binding transcription factor activity"/>
    <property type="evidence" value="ECO:0007669"/>
    <property type="project" value="InterPro"/>
</dbReference>
<dbReference type="PANTHER" id="PTHR47893">
    <property type="entry name" value="REGULATORY PROTEIN PCHR"/>
    <property type="match status" value="1"/>
</dbReference>
<reference evidence="5 6" key="1">
    <citation type="submission" date="2016-10" db="EMBL/GenBank/DDBJ databases">
        <authorList>
            <person name="de Groot N.N."/>
        </authorList>
    </citation>
    <scope>NUCLEOTIDE SEQUENCE [LARGE SCALE GENOMIC DNA]</scope>
    <source>
        <strain evidence="5 6">DSM 25232</strain>
    </source>
</reference>
<dbReference type="PROSITE" id="PS00041">
    <property type="entry name" value="HTH_ARAC_FAMILY_1"/>
    <property type="match status" value="1"/>
</dbReference>
<evidence type="ECO:0000259" key="4">
    <source>
        <dbReference type="PROSITE" id="PS01124"/>
    </source>
</evidence>
<dbReference type="SMART" id="SM00342">
    <property type="entry name" value="HTH_ARAC"/>
    <property type="match status" value="1"/>
</dbReference>
<keyword evidence="6" id="KW-1185">Reference proteome</keyword>
<sequence length="347" mass="40637">MKKKIHIQDRDVKDVVIDLAKSLGVSYEDANHEHCVRLPEEFGSGYVKSYQFDFGIGVVETDYLLKKDFHFELEKGIIHPLKIIFNRESGFYHKLEKNEESREIKRLENVIVSSTPKNNHVFKIPANTPICIFSIEINRKLFEGKIESFLANMNEDLVELFRDVNGINEFYYKNYYSLEISKFISEFTECELSGFMRQVYLEGKAYEILTHQLQQYLDDLNEPDRRLILRQATIESIEEAVTIIKEELESVDNVVNLAKRVGLNQNTLQNGFKQLYKTSVNEYIRNFRIDSAKELLETSELNITEITYKVGINSRSYFSKLFKNRFGVNPKQYLNQVRNKKDDSKSA</sequence>
<dbReference type="PROSITE" id="PS01124">
    <property type="entry name" value="HTH_ARAC_FAMILY_2"/>
    <property type="match status" value="1"/>
</dbReference>
<evidence type="ECO:0000256" key="2">
    <source>
        <dbReference type="ARBA" id="ARBA00023125"/>
    </source>
</evidence>
<dbReference type="Pfam" id="PF12833">
    <property type="entry name" value="HTH_18"/>
    <property type="match status" value="1"/>
</dbReference>
<dbReference type="InterPro" id="IPR018062">
    <property type="entry name" value="HTH_AraC-typ_CS"/>
</dbReference>
<dbReference type="PANTHER" id="PTHR47893:SF1">
    <property type="entry name" value="REGULATORY PROTEIN PCHR"/>
    <property type="match status" value="1"/>
</dbReference>
<keyword evidence="3" id="KW-0804">Transcription</keyword>
<organism evidence="5 6">
    <name type="scientific">Aquimarina amphilecti</name>
    <dbReference type="NCBI Taxonomy" id="1038014"/>
    <lineage>
        <taxon>Bacteria</taxon>
        <taxon>Pseudomonadati</taxon>
        <taxon>Bacteroidota</taxon>
        <taxon>Flavobacteriia</taxon>
        <taxon>Flavobacteriales</taxon>
        <taxon>Flavobacteriaceae</taxon>
        <taxon>Aquimarina</taxon>
    </lineage>
</organism>
<dbReference type="InterPro" id="IPR018060">
    <property type="entry name" value="HTH_AraC"/>
</dbReference>
<dbReference type="OrthoDB" id="2666928at2"/>
<dbReference type="Gene3D" id="1.10.10.60">
    <property type="entry name" value="Homeodomain-like"/>
    <property type="match status" value="2"/>
</dbReference>
<dbReference type="AlphaFoldDB" id="A0A1H7UEL2"/>
<dbReference type="STRING" id="1038014.SAMN04487910_3705"/>
<feature type="domain" description="HTH araC/xylS-type" evidence="4">
    <location>
        <begin position="238"/>
        <end position="336"/>
    </location>
</feature>
<dbReference type="RefSeq" id="WP_091411198.1">
    <property type="nucleotide sequence ID" value="NZ_FOAB01000007.1"/>
</dbReference>